<dbReference type="OrthoDB" id="737456at2759"/>
<gene>
    <name evidence="2" type="ORF">MUK42_09326</name>
</gene>
<protein>
    <submittedName>
        <fullName evidence="2">Uncharacterized protein</fullName>
    </submittedName>
</protein>
<feature type="compositionally biased region" description="Polar residues" evidence="1">
    <location>
        <begin position="60"/>
        <end position="70"/>
    </location>
</feature>
<proteinExistence type="predicted"/>
<accession>A0A9E7E8N8</accession>
<keyword evidence="3" id="KW-1185">Reference proteome</keyword>
<evidence type="ECO:0000313" key="2">
    <source>
        <dbReference type="EMBL" id="URD72491.1"/>
    </source>
</evidence>
<dbReference type="EMBL" id="CP097502">
    <property type="protein sequence ID" value="URD72491.1"/>
    <property type="molecule type" value="Genomic_DNA"/>
</dbReference>
<organism evidence="2 3">
    <name type="scientific">Musa troglodytarum</name>
    <name type="common">fe'i banana</name>
    <dbReference type="NCBI Taxonomy" id="320322"/>
    <lineage>
        <taxon>Eukaryota</taxon>
        <taxon>Viridiplantae</taxon>
        <taxon>Streptophyta</taxon>
        <taxon>Embryophyta</taxon>
        <taxon>Tracheophyta</taxon>
        <taxon>Spermatophyta</taxon>
        <taxon>Magnoliopsida</taxon>
        <taxon>Liliopsida</taxon>
        <taxon>Zingiberales</taxon>
        <taxon>Musaceae</taxon>
        <taxon>Musa</taxon>
    </lineage>
</organism>
<reference evidence="2" key="1">
    <citation type="submission" date="2022-05" db="EMBL/GenBank/DDBJ databases">
        <title>The Musa troglodytarum L. genome provides insights into the mechanism of non-climacteric behaviour and enrichment of carotenoids.</title>
        <authorList>
            <person name="Wang J."/>
        </authorList>
    </citation>
    <scope>NUCLEOTIDE SEQUENCE</scope>
    <source>
        <tissue evidence="2">Leaf</tissue>
    </source>
</reference>
<evidence type="ECO:0000256" key="1">
    <source>
        <dbReference type="SAM" id="MobiDB-lite"/>
    </source>
</evidence>
<sequence length="192" mass="21973">MLHQDQAGSCSANFGAKAMLKWKMNKSPIFPKDEHGNCSELGHDLRLDFSKFLEEARNHASNILSPPQSDSLEKVRMKDTKKKKKKKKTWQRSVSFWFKFRKSAGEEATSKTDTLKDSNPLDADHRPFSGRLFGNGSKFSQLHRRIRQSTSGPLACCFTPTRAEETELPYRYLDHQTHPLRAQAFGPIYLVT</sequence>
<feature type="region of interest" description="Disordered" evidence="1">
    <location>
        <begin position="60"/>
        <end position="85"/>
    </location>
</feature>
<dbReference type="PANTHER" id="PTHR35488">
    <property type="entry name" value="OS05G0358900 PROTEIN-RELATED"/>
    <property type="match status" value="1"/>
</dbReference>
<evidence type="ECO:0000313" key="3">
    <source>
        <dbReference type="Proteomes" id="UP001055439"/>
    </source>
</evidence>
<dbReference type="PANTHER" id="PTHR35488:SF4">
    <property type="entry name" value="DUF4005 DOMAIN-CONTAINING PROTEIN"/>
    <property type="match status" value="1"/>
</dbReference>
<name>A0A9E7E8N8_9LILI</name>
<dbReference type="Proteomes" id="UP001055439">
    <property type="component" value="Chromosome 1"/>
</dbReference>
<dbReference type="AlphaFoldDB" id="A0A9E7E8N8"/>